<sequence>MSRRCASDLILQHYHRKYLRVNSETDQRSTGYDFEAGKFAKFVYHWGFAADLEALELASDIQSDASLGHKLPLGFC</sequence>
<proteinExistence type="predicted"/>
<organism evidence="1 2">
    <name type="scientific">Blastomyces percursus</name>
    <dbReference type="NCBI Taxonomy" id="1658174"/>
    <lineage>
        <taxon>Eukaryota</taxon>
        <taxon>Fungi</taxon>
        <taxon>Dikarya</taxon>
        <taxon>Ascomycota</taxon>
        <taxon>Pezizomycotina</taxon>
        <taxon>Eurotiomycetes</taxon>
        <taxon>Eurotiomycetidae</taxon>
        <taxon>Onygenales</taxon>
        <taxon>Ajellomycetaceae</taxon>
        <taxon>Blastomyces</taxon>
    </lineage>
</organism>
<name>A0A1J9Q6Q7_9EURO</name>
<evidence type="ECO:0000313" key="1">
    <source>
        <dbReference type="EMBL" id="OJD23746.1"/>
    </source>
</evidence>
<dbReference type="Proteomes" id="UP000242791">
    <property type="component" value="Unassembled WGS sequence"/>
</dbReference>
<dbReference type="OrthoDB" id="10514333at2759"/>
<dbReference type="AlphaFoldDB" id="A0A1J9Q6Q7"/>
<evidence type="ECO:0000313" key="2">
    <source>
        <dbReference type="Proteomes" id="UP000242791"/>
    </source>
</evidence>
<reference evidence="1 2" key="1">
    <citation type="submission" date="2015-08" db="EMBL/GenBank/DDBJ databases">
        <title>Emmonsia species relationships and genome sequence.</title>
        <authorList>
            <person name="Cuomo C.A."/>
            <person name="Schwartz I.S."/>
            <person name="Kenyon C."/>
            <person name="De Hoog G.S."/>
            <person name="Govender N.P."/>
            <person name="Botha A."/>
            <person name="Moreno L."/>
            <person name="De Vries M."/>
            <person name="Munoz J.F."/>
            <person name="Stielow J.B."/>
        </authorList>
    </citation>
    <scope>NUCLEOTIDE SEQUENCE [LARGE SCALE GENOMIC DNA]</scope>
    <source>
        <strain evidence="1 2">EI222</strain>
    </source>
</reference>
<dbReference type="VEuPathDB" id="FungiDB:ACJ73_04900"/>
<accession>A0A1J9Q6Q7</accession>
<comment type="caution">
    <text evidence="1">The sequence shown here is derived from an EMBL/GenBank/DDBJ whole genome shotgun (WGS) entry which is preliminary data.</text>
</comment>
<protein>
    <submittedName>
        <fullName evidence="1">Uncharacterized protein</fullName>
    </submittedName>
</protein>
<gene>
    <name evidence="1" type="ORF">ACJ73_04900</name>
</gene>
<dbReference type="EMBL" id="LGTZ01000718">
    <property type="protein sequence ID" value="OJD23746.1"/>
    <property type="molecule type" value="Genomic_DNA"/>
</dbReference>
<keyword evidence="2" id="KW-1185">Reference proteome</keyword>